<dbReference type="InterPro" id="IPR032875">
    <property type="entry name" value="Succ_CoA_lig_flav_dom"/>
</dbReference>
<dbReference type="RefSeq" id="WP_143947330.1">
    <property type="nucleotide sequence ID" value="NZ_BAABMB010000001.1"/>
</dbReference>
<protein>
    <submittedName>
        <fullName evidence="7">Acetate--CoA ligase family protein</fullName>
    </submittedName>
</protein>
<organism evidence="7 8">
    <name type="scientific">Verticiella sediminum</name>
    <dbReference type="NCBI Taxonomy" id="1247510"/>
    <lineage>
        <taxon>Bacteria</taxon>
        <taxon>Pseudomonadati</taxon>
        <taxon>Pseudomonadota</taxon>
        <taxon>Betaproteobacteria</taxon>
        <taxon>Burkholderiales</taxon>
        <taxon>Alcaligenaceae</taxon>
        <taxon>Verticiella</taxon>
    </lineage>
</organism>
<dbReference type="Gene3D" id="3.40.50.261">
    <property type="entry name" value="Succinyl-CoA synthetase domains"/>
    <property type="match status" value="2"/>
</dbReference>
<dbReference type="InterPro" id="IPR013815">
    <property type="entry name" value="ATP_grasp_subdomain_1"/>
</dbReference>
<evidence type="ECO:0000256" key="3">
    <source>
        <dbReference type="ARBA" id="ARBA00022840"/>
    </source>
</evidence>
<sequence>MSLLRHLFSPRSVAIIGASSDPRKIGGRPIRFMKAYGYAGRILPINANAAEIQGLPAYARVEDVVGEVDQALIVVPAAAAEDALRGCVAKGVKVVQVLSSGFGEAGDEGRILQDRLVRIAREAGMRMTGPNALGVVSPGERYFGTFSTALEGMCPEPGGVAMVTQSGAFGSCAYVMAMRRGLGLSRVIATGNEADVDVSELIGLLADDAQTRVICAAVEACKDGERLRAALRKAAARNKPVIVMKVGTTEVGAAAAATHTGSLAGNDAVYDAVFRECGAYRARSIEEMIDVAYACSLGGMPGNDRVGIVTVSGGIGILMADAASEAGLALPAPSASALHAMREVLPFVTGANPLDVTAQIAVNRAAITAIGQTMVDDADYGALLIYLANNALAPPVFETTKQAVLALRHARPDVLLVTVMPAEDGVRMALEEAGVLVFEDPSRAVRSVAAAAELRRLQQDASEAVPAARPGAALPAGEFDEAGAKALLAQAGVPVLDERVVHTAEDAAAHAERLGGAVVLKIVSPEILHKTEVGGVALGLQGGQAVRQGFETILQRVRTAAPQARIDGVLVAPMAGPGVETIVGVHVDPVFGAVMMFGLGGIFVELFRDVAFASAPLSPARARRLIRATRGSALLDGWRGAAPVDVQALVDVLCRLSAFAATHAHELASIEINPLLVRESGCVALDAVITMRNPSERAPV</sequence>
<dbReference type="FunFam" id="3.30.1490.20:FF:000020">
    <property type="entry name" value="Protein lysine acetyltransferase"/>
    <property type="match status" value="1"/>
</dbReference>
<gene>
    <name evidence="7" type="ORF">FOZ76_06535</name>
</gene>
<dbReference type="InterPro" id="IPR003781">
    <property type="entry name" value="CoA-bd"/>
</dbReference>
<dbReference type="Pfam" id="PF13607">
    <property type="entry name" value="Succ_CoA_lig"/>
    <property type="match status" value="1"/>
</dbReference>
<proteinExistence type="inferred from homology"/>
<dbReference type="OrthoDB" id="8664175at2"/>
<dbReference type="SMART" id="SM00881">
    <property type="entry name" value="CoA_binding"/>
    <property type="match status" value="1"/>
</dbReference>
<dbReference type="InterPro" id="IPR011761">
    <property type="entry name" value="ATP-grasp"/>
</dbReference>
<keyword evidence="1 7" id="KW-0436">Ligase</keyword>
<keyword evidence="3 5" id="KW-0067">ATP-binding</keyword>
<dbReference type="Pfam" id="PF13549">
    <property type="entry name" value="ATP-grasp_5"/>
    <property type="match status" value="1"/>
</dbReference>
<dbReference type="SUPFAM" id="SSF51735">
    <property type="entry name" value="NAD(P)-binding Rossmann-fold domains"/>
    <property type="match status" value="1"/>
</dbReference>
<evidence type="ECO:0000256" key="4">
    <source>
        <dbReference type="ARBA" id="ARBA00060888"/>
    </source>
</evidence>
<dbReference type="InterPro" id="IPR016102">
    <property type="entry name" value="Succinyl-CoA_synth-like"/>
</dbReference>
<reference evidence="7 8" key="1">
    <citation type="submission" date="2019-07" db="EMBL/GenBank/DDBJ databases">
        <title>Qingshengfaniella alkalisoli gen. nov., sp. nov., isolated from saline soil.</title>
        <authorList>
            <person name="Xu L."/>
            <person name="Huang X.-X."/>
            <person name="Sun J.-Q."/>
        </authorList>
    </citation>
    <scope>NUCLEOTIDE SEQUENCE [LARGE SCALE GENOMIC DNA]</scope>
    <source>
        <strain evidence="7 8">DSM 27279</strain>
    </source>
</reference>
<dbReference type="Gene3D" id="3.30.1490.20">
    <property type="entry name" value="ATP-grasp fold, A domain"/>
    <property type="match status" value="1"/>
</dbReference>
<dbReference type="Gene3D" id="3.30.470.20">
    <property type="entry name" value="ATP-grasp fold, B domain"/>
    <property type="match status" value="1"/>
</dbReference>
<evidence type="ECO:0000256" key="5">
    <source>
        <dbReference type="PROSITE-ProRule" id="PRU00409"/>
    </source>
</evidence>
<evidence type="ECO:0000256" key="1">
    <source>
        <dbReference type="ARBA" id="ARBA00022598"/>
    </source>
</evidence>
<feature type="domain" description="ATP-grasp" evidence="6">
    <location>
        <begin position="485"/>
        <end position="521"/>
    </location>
</feature>
<dbReference type="PANTHER" id="PTHR43334:SF1">
    <property type="entry name" value="3-HYDROXYPROPIONATE--COA LIGASE [ADP-FORMING]"/>
    <property type="match status" value="1"/>
</dbReference>
<accession>A0A556AY32</accession>
<dbReference type="GO" id="GO:0005524">
    <property type="term" value="F:ATP binding"/>
    <property type="evidence" value="ECO:0007669"/>
    <property type="project" value="UniProtKB-UniRule"/>
</dbReference>
<dbReference type="PANTHER" id="PTHR43334">
    <property type="entry name" value="ACETATE--COA LIGASE [ADP-FORMING]"/>
    <property type="match status" value="1"/>
</dbReference>
<dbReference type="SUPFAM" id="SSF52210">
    <property type="entry name" value="Succinyl-CoA synthetase domains"/>
    <property type="match status" value="2"/>
</dbReference>
<dbReference type="EMBL" id="VLTJ01000010">
    <property type="protein sequence ID" value="TSH97375.1"/>
    <property type="molecule type" value="Genomic_DNA"/>
</dbReference>
<dbReference type="PROSITE" id="PS50975">
    <property type="entry name" value="ATP_GRASP"/>
    <property type="match status" value="1"/>
</dbReference>
<comment type="similarity">
    <text evidence="4">In the N-terminal section; belongs to the acetate CoA ligase alpha subunit family.</text>
</comment>
<evidence type="ECO:0000256" key="2">
    <source>
        <dbReference type="ARBA" id="ARBA00022741"/>
    </source>
</evidence>
<keyword evidence="2 5" id="KW-0547">Nucleotide-binding</keyword>
<evidence type="ECO:0000259" key="6">
    <source>
        <dbReference type="PROSITE" id="PS50975"/>
    </source>
</evidence>
<dbReference type="SUPFAM" id="SSF56059">
    <property type="entry name" value="Glutathione synthetase ATP-binding domain-like"/>
    <property type="match status" value="1"/>
</dbReference>
<dbReference type="AlphaFoldDB" id="A0A556AY32"/>
<dbReference type="InterPro" id="IPR036291">
    <property type="entry name" value="NAD(P)-bd_dom_sf"/>
</dbReference>
<dbReference type="Pfam" id="PF13380">
    <property type="entry name" value="CoA_binding_2"/>
    <property type="match status" value="1"/>
</dbReference>
<evidence type="ECO:0000313" key="8">
    <source>
        <dbReference type="Proteomes" id="UP000318405"/>
    </source>
</evidence>
<dbReference type="GO" id="GO:0046872">
    <property type="term" value="F:metal ion binding"/>
    <property type="evidence" value="ECO:0007669"/>
    <property type="project" value="InterPro"/>
</dbReference>
<dbReference type="Gene3D" id="3.40.50.720">
    <property type="entry name" value="NAD(P)-binding Rossmann-like Domain"/>
    <property type="match status" value="1"/>
</dbReference>
<dbReference type="InterPro" id="IPR051538">
    <property type="entry name" value="Acyl-CoA_Synth/Transferase"/>
</dbReference>
<keyword evidence="8" id="KW-1185">Reference proteome</keyword>
<name>A0A556AY32_9BURK</name>
<dbReference type="GO" id="GO:0016874">
    <property type="term" value="F:ligase activity"/>
    <property type="evidence" value="ECO:0007669"/>
    <property type="project" value="UniProtKB-KW"/>
</dbReference>
<evidence type="ECO:0000313" key="7">
    <source>
        <dbReference type="EMBL" id="TSH97375.1"/>
    </source>
</evidence>
<comment type="caution">
    <text evidence="7">The sequence shown here is derived from an EMBL/GenBank/DDBJ whole genome shotgun (WGS) entry which is preliminary data.</text>
</comment>
<dbReference type="Proteomes" id="UP000318405">
    <property type="component" value="Unassembled WGS sequence"/>
</dbReference>